<dbReference type="EMBL" id="JAVTTO010000002">
    <property type="protein sequence ID" value="MDT7831643.1"/>
    <property type="molecule type" value="Genomic_DNA"/>
</dbReference>
<proteinExistence type="predicted"/>
<protein>
    <recommendedName>
        <fullName evidence="3">DUF3857 domain-containing protein</fullName>
    </recommendedName>
</protein>
<dbReference type="Gene3D" id="2.60.40.3140">
    <property type="match status" value="1"/>
</dbReference>
<evidence type="ECO:0000313" key="2">
    <source>
        <dbReference type="Proteomes" id="UP001257277"/>
    </source>
</evidence>
<evidence type="ECO:0000313" key="1">
    <source>
        <dbReference type="EMBL" id="MDT7831643.1"/>
    </source>
</evidence>
<sequence>MKKITLIILILFAHLSSFSQKSKSTKTGKATLAELNMKSYDKDTTANALVLYEHANVYLDAEKVDFRTDYYFRKKIFTKEGVDQATVKIRTYGKEKVKNIVAITYNISGNGGMQKNFLLPSKIFKNQLNKDWTETSFTLSNVKPGSVIEYSYTKTSPYPGIDDWYFQSSIPKLQSDYDSAIIGNYKYNVRIIGNLSLTKDNPSIDNNCLYIEGLGQASCAVRSFGMSNIPAFKGEDYMLSSRNYISRLSFDYVSFTSTKGVVKKFLEDWKSADRTLKFTFLNNQANKKSFFKKRLPETIFGIADPLEKAKAIYDYIQNKYTWNGKNWSRDTKLKNTFEEKTGSVYDINLSLYNSLQAADIESYVVMISTRENGIPTKLYPIITDFNYLVVKVMVDGNAYFLDATDKFLPFGLVPFKCLNGEARVMDFENGSFWQKIYPAKRSFVNTRVKFVLNEDEELEGNIIIRKGGYDGLKQRKRLHNVKEDAILEDFESRNAYLEVDAYQQYDFEDLSSPSKEEYEVVLDADSKNQNTLTINPFLIDRMESNPFKLDERLYPVDFGYERKFTYSFSFEVPEGYKVAKVPQSAKFKLANDGGELTLRSRSSSYKVDLYFTYDIKKIIFSNFEYYGLKDFYNEIVKIQNAIIEIKKE</sequence>
<dbReference type="RefSeq" id="WP_349240902.1">
    <property type="nucleotide sequence ID" value="NZ_JAVTTO010000002.1"/>
</dbReference>
<gene>
    <name evidence="1" type="ORF">RQM59_04585</name>
</gene>
<evidence type="ECO:0008006" key="3">
    <source>
        <dbReference type="Google" id="ProtNLM"/>
    </source>
</evidence>
<dbReference type="Gene3D" id="2.60.120.1130">
    <property type="match status" value="1"/>
</dbReference>
<accession>A0ABU3LDY5</accession>
<keyword evidence="2" id="KW-1185">Reference proteome</keyword>
<dbReference type="Proteomes" id="UP001257277">
    <property type="component" value="Unassembled WGS sequence"/>
</dbReference>
<comment type="caution">
    <text evidence="1">The sequence shown here is derived from an EMBL/GenBank/DDBJ whole genome shotgun (WGS) entry which is preliminary data.</text>
</comment>
<name>A0ABU3LDY5_9FLAO</name>
<organism evidence="1 2">
    <name type="scientific">Asprobacillus argus</name>
    <dbReference type="NCBI Taxonomy" id="3076534"/>
    <lineage>
        <taxon>Bacteria</taxon>
        <taxon>Pseudomonadati</taxon>
        <taxon>Bacteroidota</taxon>
        <taxon>Flavobacteriia</taxon>
        <taxon>Flavobacteriales</taxon>
        <taxon>Flavobacteriaceae</taxon>
        <taxon>Asprobacillus</taxon>
    </lineage>
</organism>
<dbReference type="Gene3D" id="3.10.620.30">
    <property type="match status" value="1"/>
</dbReference>
<reference evidence="1 2" key="1">
    <citation type="submission" date="2023-09" db="EMBL/GenBank/DDBJ databases">
        <title>Novel taxa isolated from Blanes Bay.</title>
        <authorList>
            <person name="Rey-Velasco X."/>
            <person name="Lucena T."/>
        </authorList>
    </citation>
    <scope>NUCLEOTIDE SEQUENCE [LARGE SCALE GENOMIC DNA]</scope>
    <source>
        <strain evidence="1 2">S356</strain>
    </source>
</reference>